<sequence length="109" mass="12826">MTLKEKLLYTVPEFDFKEFENDDDFIIICFFAIFIANNINNPDIANRCAECVNWVYTTKHPEHNAILEQIALTLFDENLYEETFIALLNTSVQKHFEKSIAMWRQGSVQ</sequence>
<evidence type="ECO:0000313" key="1">
    <source>
        <dbReference type="EMBL" id="RYJ44457.1"/>
    </source>
</evidence>
<reference evidence="1 2" key="1">
    <citation type="submission" date="2014-12" db="EMBL/GenBank/DDBJ databases">
        <title>Genome sequence of Flavobacterium beibuense RSKm HC5.</title>
        <authorList>
            <person name="Kim J.F."/>
            <person name="Song J.Y."/>
            <person name="Kwak M.-J."/>
            <person name="Lee S.-W."/>
        </authorList>
    </citation>
    <scope>NUCLEOTIDE SEQUENCE [LARGE SCALE GENOMIC DNA]</scope>
    <source>
        <strain evidence="1 2">RSKm HC5</strain>
    </source>
</reference>
<dbReference type="OrthoDB" id="9849088at2"/>
<evidence type="ECO:0000313" key="2">
    <source>
        <dbReference type="Proteomes" id="UP000289775"/>
    </source>
</evidence>
<dbReference type="AlphaFoldDB" id="A0A444WF55"/>
<organism evidence="1 2">
    <name type="scientific">Flavobacterium beibuense</name>
    <dbReference type="NCBI Taxonomy" id="657326"/>
    <lineage>
        <taxon>Bacteria</taxon>
        <taxon>Pseudomonadati</taxon>
        <taxon>Bacteroidota</taxon>
        <taxon>Flavobacteriia</taxon>
        <taxon>Flavobacteriales</taxon>
        <taxon>Flavobacteriaceae</taxon>
        <taxon>Flavobacterium</taxon>
    </lineage>
</organism>
<protein>
    <submittedName>
        <fullName evidence="1">Uncharacterized protein</fullName>
    </submittedName>
</protein>
<dbReference type="EMBL" id="JUIW01000003">
    <property type="protein sequence ID" value="RYJ44457.1"/>
    <property type="molecule type" value="Genomic_DNA"/>
</dbReference>
<dbReference type="RefSeq" id="WP_129750217.1">
    <property type="nucleotide sequence ID" value="NZ_JUIW01000003.1"/>
</dbReference>
<dbReference type="Proteomes" id="UP000289775">
    <property type="component" value="Unassembled WGS sequence"/>
</dbReference>
<keyword evidence="2" id="KW-1185">Reference proteome</keyword>
<accession>A0A444WF55</accession>
<name>A0A444WF55_9FLAO</name>
<comment type="caution">
    <text evidence="1">The sequence shown here is derived from an EMBL/GenBank/DDBJ whole genome shotgun (WGS) entry which is preliminary data.</text>
</comment>
<gene>
    <name evidence="1" type="ORF">NU09_1067</name>
</gene>
<proteinExistence type="predicted"/>